<proteinExistence type="predicted"/>
<keyword evidence="1" id="KW-1133">Transmembrane helix</keyword>
<protein>
    <submittedName>
        <fullName evidence="2">Uncharacterized protein</fullName>
    </submittedName>
</protein>
<gene>
    <name evidence="2" type="ORF">GCM10009425_40200</name>
</gene>
<keyword evidence="1" id="KW-0812">Transmembrane</keyword>
<sequence>MSLKHITYGVGGGLVGVVALVGMQLVTTVKAADQAREAAIIAWAESNPSEAETVKRYRQECLCSPTDALLRPATVRPFTFAECAEKIGSGELASAIDAAAQSVEIPAPLRWL</sequence>
<evidence type="ECO:0000313" key="2">
    <source>
        <dbReference type="EMBL" id="GGM25397.1"/>
    </source>
</evidence>
<dbReference type="Proteomes" id="UP000616499">
    <property type="component" value="Unassembled WGS sequence"/>
</dbReference>
<feature type="transmembrane region" description="Helical" evidence="1">
    <location>
        <begin position="6"/>
        <end position="26"/>
    </location>
</feature>
<organism evidence="2 3">
    <name type="scientific">Pseudomonas asuensis</name>
    <dbReference type="NCBI Taxonomy" id="1825787"/>
    <lineage>
        <taxon>Bacteria</taxon>
        <taxon>Pseudomonadati</taxon>
        <taxon>Pseudomonadota</taxon>
        <taxon>Gammaproteobacteria</taxon>
        <taxon>Pseudomonadales</taxon>
        <taxon>Pseudomonadaceae</taxon>
        <taxon>Pseudomonas</taxon>
    </lineage>
</organism>
<comment type="caution">
    <text evidence="2">The sequence shown here is derived from an EMBL/GenBank/DDBJ whole genome shotgun (WGS) entry which is preliminary data.</text>
</comment>
<name>A0ABQ2H2B9_9PSED</name>
<reference evidence="3" key="1">
    <citation type="journal article" date="2019" name="Int. J. Syst. Evol. Microbiol.">
        <title>The Global Catalogue of Microorganisms (GCM) 10K type strain sequencing project: providing services to taxonomists for standard genome sequencing and annotation.</title>
        <authorList>
            <consortium name="The Broad Institute Genomics Platform"/>
            <consortium name="The Broad Institute Genome Sequencing Center for Infectious Disease"/>
            <person name="Wu L."/>
            <person name="Ma J."/>
        </authorList>
    </citation>
    <scope>NUCLEOTIDE SEQUENCE [LARGE SCALE GENOMIC DNA]</scope>
    <source>
        <strain evidence="3">JCM 13501</strain>
    </source>
</reference>
<keyword evidence="1" id="KW-0472">Membrane</keyword>
<dbReference type="EMBL" id="BMNW01000011">
    <property type="protein sequence ID" value="GGM25397.1"/>
    <property type="molecule type" value="Genomic_DNA"/>
</dbReference>
<evidence type="ECO:0000313" key="3">
    <source>
        <dbReference type="Proteomes" id="UP000616499"/>
    </source>
</evidence>
<keyword evidence="3" id="KW-1185">Reference proteome</keyword>
<dbReference type="RefSeq" id="WP_188867923.1">
    <property type="nucleotide sequence ID" value="NZ_BMNW01000011.1"/>
</dbReference>
<accession>A0ABQ2H2B9</accession>
<evidence type="ECO:0000256" key="1">
    <source>
        <dbReference type="SAM" id="Phobius"/>
    </source>
</evidence>